<dbReference type="InterPro" id="IPR000531">
    <property type="entry name" value="Beta-barrel_TonB"/>
</dbReference>
<evidence type="ECO:0000256" key="6">
    <source>
        <dbReference type="ARBA" id="ARBA00023136"/>
    </source>
</evidence>
<name>A0A4R0NW73_9SPHI</name>
<dbReference type="Proteomes" id="UP000291485">
    <property type="component" value="Unassembled WGS sequence"/>
</dbReference>
<feature type="domain" description="TonB-dependent receptor plug" evidence="11">
    <location>
        <begin position="116"/>
        <end position="225"/>
    </location>
</feature>
<keyword evidence="6 8" id="KW-0472">Membrane</keyword>
<proteinExistence type="inferred from homology"/>
<dbReference type="Pfam" id="PF00593">
    <property type="entry name" value="TonB_dep_Rec_b-barrel"/>
    <property type="match status" value="1"/>
</dbReference>
<keyword evidence="13" id="KW-1185">Reference proteome</keyword>
<gene>
    <name evidence="12" type="ORF">EZ449_15685</name>
</gene>
<evidence type="ECO:0000256" key="7">
    <source>
        <dbReference type="ARBA" id="ARBA00023237"/>
    </source>
</evidence>
<evidence type="ECO:0000256" key="8">
    <source>
        <dbReference type="PROSITE-ProRule" id="PRU01360"/>
    </source>
</evidence>
<dbReference type="Pfam" id="PF13715">
    <property type="entry name" value="CarbopepD_reg_2"/>
    <property type="match status" value="1"/>
</dbReference>
<dbReference type="InterPro" id="IPR036942">
    <property type="entry name" value="Beta-barrel_TonB_sf"/>
</dbReference>
<dbReference type="Gene3D" id="2.60.40.1120">
    <property type="entry name" value="Carboxypeptidase-like, regulatory domain"/>
    <property type="match status" value="1"/>
</dbReference>
<feature type="domain" description="TonB-dependent receptor-like beta-barrel" evidence="10">
    <location>
        <begin position="441"/>
        <end position="814"/>
    </location>
</feature>
<sequence length="1025" mass="110914">MLPNNLIAIVPTGTADQDLGERADIVISGVVTSQNGEPISGVSIGLIGGNKGTQTAVNGSFQISVPANSSLRFSYVGYITKEIKVGSADTKLAVQLLTDKNELNQVVVVGYGTRKKSDVTGAITTISEQAIKDVPASNLASALQGQGAGIDIRKNGGDSKPGATPSILIRGQRSLSATNSPLIVIDGIPFNGNINDINQDDVASINVLKDASSTAIYGSRGANGVILITTKRGKSGKPVVNYSAYFGQTDVARKFELFSGEEFITYKKWANINGFPGKYTGLDDPSFYTNGVFAPEEVEGAKTGRSTDWQDYIYKTGIMTDHQLSVNGGTEATQYALSAGYFNQTGIYEGQGFERYSVKLSVDQKLGERFKIGLSSLNNFSLRKGENASNMQYALRASPLAAPYDAEGRLLNNFIPGSNNQVWNPLADILPGSAVENRQRFGTFTTIYLDAEIIKGLKYRFNAGAEIRSENYGNFYASKTNFNRGGANTSSNRSSFDVNYTLENILTYDKTFGQHKFNFTGLYSLQDQRVQSNQFNNSNISFDELAYYNPTYGANLVGSGAESKWSIISYMGRLNYGFSDRFLATLTLRSDGSSRLAPGNKYHAFPSAAVAWNVSNESFMKGINALSSLKLRASYGNVGNTAIDPYRTLGNLSSVTYNYGQTNVTGAYLTNAGNIALAWEYTSTANIGLDFALLNNRISGSVEVYKQFTKDLLLAQVLPITSGIPNPTIGNIGKSENRGLEVHIGTVNIQGAEKNDFTWTSDYNFFLNRGKITELGSGVTRNIGSRWFVGEPVDSYYDYRRLGIWQNTPKDIATATKFGLSTTGVTSVIGTIRVADLSGPNGLPDGKIDDTYDREIIGSSQPDWEGGMTQRVGYKGFDFTVVVFARIGGILSSAIEGGNGISTYAGTYNNLRVNYWTPNNNEDRFPKPNTNPTGVNGLPNYLSTLGYYDGSFVKIRTMSLGYNLPTSIIQKIGARSVRVYATASDPFTLFSPYVKAGGLDPESAGTIGIDTPPLRSFLFGLNVSF</sequence>
<evidence type="ECO:0000256" key="2">
    <source>
        <dbReference type="ARBA" id="ARBA00022448"/>
    </source>
</evidence>
<comment type="caution">
    <text evidence="12">The sequence shown here is derived from an EMBL/GenBank/DDBJ whole genome shotgun (WGS) entry which is preliminary data.</text>
</comment>
<accession>A0A4R0NW73</accession>
<keyword evidence="7 8" id="KW-0998">Cell outer membrane</keyword>
<keyword evidence="12" id="KW-0675">Receptor</keyword>
<evidence type="ECO:0000259" key="11">
    <source>
        <dbReference type="Pfam" id="PF07715"/>
    </source>
</evidence>
<dbReference type="InterPro" id="IPR008969">
    <property type="entry name" value="CarboxyPept-like_regulatory"/>
</dbReference>
<dbReference type="PROSITE" id="PS52016">
    <property type="entry name" value="TONB_DEPENDENT_REC_3"/>
    <property type="match status" value="1"/>
</dbReference>
<dbReference type="InterPro" id="IPR023996">
    <property type="entry name" value="TonB-dep_OMP_SusC/RagA"/>
</dbReference>
<evidence type="ECO:0000256" key="4">
    <source>
        <dbReference type="ARBA" id="ARBA00022692"/>
    </source>
</evidence>
<dbReference type="InterPro" id="IPR012910">
    <property type="entry name" value="Plug_dom"/>
</dbReference>
<dbReference type="InterPro" id="IPR023997">
    <property type="entry name" value="TonB-dep_OMP_SusC/RagA_CS"/>
</dbReference>
<dbReference type="AlphaFoldDB" id="A0A4R0NW73"/>
<comment type="similarity">
    <text evidence="8 9">Belongs to the TonB-dependent receptor family.</text>
</comment>
<comment type="subcellular location">
    <subcellularLocation>
        <location evidence="1 8">Cell outer membrane</location>
        <topology evidence="1 8">Multi-pass membrane protein</topology>
    </subcellularLocation>
</comment>
<evidence type="ECO:0000256" key="3">
    <source>
        <dbReference type="ARBA" id="ARBA00022452"/>
    </source>
</evidence>
<keyword evidence="3 8" id="KW-1134">Transmembrane beta strand</keyword>
<keyword evidence="5 9" id="KW-0798">TonB box</keyword>
<evidence type="ECO:0000256" key="5">
    <source>
        <dbReference type="ARBA" id="ARBA00023077"/>
    </source>
</evidence>
<organism evidence="12 13">
    <name type="scientific">Pedobacter frigidisoli</name>
    <dbReference type="NCBI Taxonomy" id="2530455"/>
    <lineage>
        <taxon>Bacteria</taxon>
        <taxon>Pseudomonadati</taxon>
        <taxon>Bacteroidota</taxon>
        <taxon>Sphingobacteriia</taxon>
        <taxon>Sphingobacteriales</taxon>
        <taxon>Sphingobacteriaceae</taxon>
        <taxon>Pedobacter</taxon>
    </lineage>
</organism>
<dbReference type="GO" id="GO:0009279">
    <property type="term" value="C:cell outer membrane"/>
    <property type="evidence" value="ECO:0007669"/>
    <property type="project" value="UniProtKB-SubCell"/>
</dbReference>
<dbReference type="InterPro" id="IPR037066">
    <property type="entry name" value="Plug_dom_sf"/>
</dbReference>
<dbReference type="SUPFAM" id="SSF49464">
    <property type="entry name" value="Carboxypeptidase regulatory domain-like"/>
    <property type="match status" value="1"/>
</dbReference>
<protein>
    <submittedName>
        <fullName evidence="12">TonB-dependent receptor</fullName>
    </submittedName>
</protein>
<evidence type="ECO:0000313" key="13">
    <source>
        <dbReference type="Proteomes" id="UP000291485"/>
    </source>
</evidence>
<dbReference type="OrthoDB" id="9768177at2"/>
<dbReference type="Pfam" id="PF07715">
    <property type="entry name" value="Plug"/>
    <property type="match status" value="1"/>
</dbReference>
<dbReference type="Gene3D" id="2.170.130.10">
    <property type="entry name" value="TonB-dependent receptor, plug domain"/>
    <property type="match status" value="1"/>
</dbReference>
<dbReference type="Gene3D" id="2.40.170.20">
    <property type="entry name" value="TonB-dependent receptor, beta-barrel domain"/>
    <property type="match status" value="1"/>
</dbReference>
<dbReference type="NCBIfam" id="TIGR04056">
    <property type="entry name" value="OMP_RagA_SusC"/>
    <property type="match status" value="1"/>
</dbReference>
<evidence type="ECO:0000256" key="1">
    <source>
        <dbReference type="ARBA" id="ARBA00004571"/>
    </source>
</evidence>
<keyword evidence="2 8" id="KW-0813">Transport</keyword>
<dbReference type="SUPFAM" id="SSF56935">
    <property type="entry name" value="Porins"/>
    <property type="match status" value="1"/>
</dbReference>
<evidence type="ECO:0000313" key="12">
    <source>
        <dbReference type="EMBL" id="TCD05942.1"/>
    </source>
</evidence>
<dbReference type="EMBL" id="SJSN01000012">
    <property type="protein sequence ID" value="TCD05942.1"/>
    <property type="molecule type" value="Genomic_DNA"/>
</dbReference>
<evidence type="ECO:0000256" key="9">
    <source>
        <dbReference type="RuleBase" id="RU003357"/>
    </source>
</evidence>
<evidence type="ECO:0000259" key="10">
    <source>
        <dbReference type="Pfam" id="PF00593"/>
    </source>
</evidence>
<keyword evidence="4 8" id="KW-0812">Transmembrane</keyword>
<reference evidence="12 13" key="1">
    <citation type="submission" date="2019-02" db="EMBL/GenBank/DDBJ databases">
        <title>Pedobacter sp. RP-3-11 sp. nov., isolated from Arctic soil.</title>
        <authorList>
            <person name="Dahal R.H."/>
        </authorList>
    </citation>
    <scope>NUCLEOTIDE SEQUENCE [LARGE SCALE GENOMIC DNA]</scope>
    <source>
        <strain evidence="12 13">RP-3-11</strain>
    </source>
</reference>
<dbReference type="NCBIfam" id="TIGR04057">
    <property type="entry name" value="SusC_RagA_signa"/>
    <property type="match status" value="1"/>
</dbReference>
<dbReference type="InterPro" id="IPR039426">
    <property type="entry name" value="TonB-dep_rcpt-like"/>
</dbReference>